<feature type="domain" description="Transferrin receptor-like dimerisation" evidence="15">
    <location>
        <begin position="304"/>
        <end position="363"/>
    </location>
</feature>
<keyword evidence="5" id="KW-0645">Protease</keyword>
<keyword evidence="7" id="KW-0479">Metal-binding</keyword>
<evidence type="ECO:0000256" key="7">
    <source>
        <dbReference type="ARBA" id="ARBA00022723"/>
    </source>
</evidence>
<proteinExistence type="inferred from homology"/>
<evidence type="ECO:0000259" key="16">
    <source>
        <dbReference type="Pfam" id="PF04389"/>
    </source>
</evidence>
<evidence type="ECO:0000313" key="17">
    <source>
        <dbReference type="EMBL" id="KAH9320056.1"/>
    </source>
</evidence>
<accession>A0AA38GAU8</accession>
<comment type="caution">
    <text evidence="17">The sequence shown here is derived from an EMBL/GenBank/DDBJ whole genome shotgun (WGS) entry which is preliminary data.</text>
</comment>
<keyword evidence="11" id="KW-1133">Transmembrane helix</keyword>
<evidence type="ECO:0000256" key="14">
    <source>
        <dbReference type="ARBA" id="ARBA00023180"/>
    </source>
</evidence>
<dbReference type="AlphaFoldDB" id="A0AA38GAU8"/>
<evidence type="ECO:0000256" key="9">
    <source>
        <dbReference type="ARBA" id="ARBA00022833"/>
    </source>
</evidence>
<sequence>DATLIMKSLDGPLAPPHWHGALDLPAYRLGRGPALLNFNYQSNHTIAPIRNVFGLIKGSEEPDRYVLLGNHRDAWTFGAGDPNGGTATLLELAERLGKLLKEGWNPKRSILLCNWDAEEYALIGSTEWVEENYDLLFSSAVAYLNVDEAVKGPGFAAKATPQLDDLIQEIAKEVEDTDNPGKTIYESLVSNSSVNIERLGGGGSDYAAFIQHSGIPSTDFTFGKGFPVYHSLYDNYMWMAEFGDPLFHRHVSMGTMWGLAVLKLADATLLPFNYSTYADNLHTYVNVLETQLNAVEAPARVTTVPLHKSIAKLRKSAIHITKSAKEAKVNLKLRRCLNDRLVMAERAFTDSQGLPRNPWYKHM</sequence>
<dbReference type="PANTHER" id="PTHR10404:SF46">
    <property type="entry name" value="VACUOLAR PROTEIN SORTING-ASSOCIATED PROTEIN 70"/>
    <property type="match status" value="1"/>
</dbReference>
<evidence type="ECO:0000259" key="15">
    <source>
        <dbReference type="Pfam" id="PF04253"/>
    </source>
</evidence>
<evidence type="ECO:0000256" key="13">
    <source>
        <dbReference type="ARBA" id="ARBA00023136"/>
    </source>
</evidence>
<evidence type="ECO:0000256" key="1">
    <source>
        <dbReference type="ARBA" id="ARBA00001947"/>
    </source>
</evidence>
<evidence type="ECO:0000256" key="4">
    <source>
        <dbReference type="ARBA" id="ARBA00022645"/>
    </source>
</evidence>
<dbReference type="InterPro" id="IPR007365">
    <property type="entry name" value="TFR-like_dimer_dom"/>
</dbReference>
<evidence type="ECO:0000256" key="3">
    <source>
        <dbReference type="ARBA" id="ARBA00005634"/>
    </source>
</evidence>
<dbReference type="FunFam" id="3.40.630.10:FF:000009">
    <property type="entry name" value="N-acetylated-alpha-linked acidic dipeptidase 2"/>
    <property type="match status" value="1"/>
</dbReference>
<gene>
    <name evidence="17" type="ORF">KI387_021825</name>
</gene>
<comment type="similarity">
    <text evidence="3">Belongs to the peptidase M28 family. M28B subfamily.</text>
</comment>
<dbReference type="InterPro" id="IPR039373">
    <property type="entry name" value="Peptidase_M28B"/>
</dbReference>
<dbReference type="PANTHER" id="PTHR10404">
    <property type="entry name" value="N-ACETYLATED-ALPHA-LINKED ACIDIC DIPEPTIDASE"/>
    <property type="match status" value="1"/>
</dbReference>
<comment type="cofactor">
    <cofactor evidence="1">
        <name>Zn(2+)</name>
        <dbReference type="ChEBI" id="CHEBI:29105"/>
    </cofactor>
</comment>
<evidence type="ECO:0008006" key="19">
    <source>
        <dbReference type="Google" id="ProtNLM"/>
    </source>
</evidence>
<evidence type="ECO:0000256" key="10">
    <source>
        <dbReference type="ARBA" id="ARBA00022968"/>
    </source>
</evidence>
<dbReference type="InterPro" id="IPR036757">
    <property type="entry name" value="TFR-like_dimer_dom_sf"/>
</dbReference>
<dbReference type="Gene3D" id="3.40.630.10">
    <property type="entry name" value="Zn peptidases"/>
    <property type="match status" value="1"/>
</dbReference>
<evidence type="ECO:0000256" key="11">
    <source>
        <dbReference type="ARBA" id="ARBA00022989"/>
    </source>
</evidence>
<dbReference type="Pfam" id="PF04389">
    <property type="entry name" value="Peptidase_M28"/>
    <property type="match status" value="1"/>
</dbReference>
<dbReference type="Pfam" id="PF04253">
    <property type="entry name" value="TFR_dimer"/>
    <property type="match status" value="1"/>
</dbReference>
<evidence type="ECO:0000256" key="12">
    <source>
        <dbReference type="ARBA" id="ARBA00023049"/>
    </source>
</evidence>
<dbReference type="OMA" id="ETIPHEW"/>
<evidence type="ECO:0000256" key="2">
    <source>
        <dbReference type="ARBA" id="ARBA00004606"/>
    </source>
</evidence>
<dbReference type="GO" id="GO:0006508">
    <property type="term" value="P:proteolysis"/>
    <property type="evidence" value="ECO:0007669"/>
    <property type="project" value="UniProtKB-KW"/>
</dbReference>
<evidence type="ECO:0000313" key="18">
    <source>
        <dbReference type="Proteomes" id="UP000824469"/>
    </source>
</evidence>
<dbReference type="EMBL" id="JAHRHJ020000004">
    <property type="protein sequence ID" value="KAH9320056.1"/>
    <property type="molecule type" value="Genomic_DNA"/>
</dbReference>
<keyword evidence="9" id="KW-0862">Zinc</keyword>
<name>A0AA38GAU8_TAXCH</name>
<keyword evidence="13" id="KW-0472">Membrane</keyword>
<keyword evidence="18" id="KW-1185">Reference proteome</keyword>
<protein>
    <recommendedName>
        <fullName evidence="19">Glutamate carboxypeptidase</fullName>
    </recommendedName>
</protein>
<feature type="non-terminal residue" evidence="17">
    <location>
        <position position="1"/>
    </location>
</feature>
<evidence type="ECO:0000256" key="6">
    <source>
        <dbReference type="ARBA" id="ARBA00022692"/>
    </source>
</evidence>
<reference evidence="17 18" key="1">
    <citation type="journal article" date="2021" name="Nat. Plants">
        <title>The Taxus genome provides insights into paclitaxel biosynthesis.</title>
        <authorList>
            <person name="Xiong X."/>
            <person name="Gou J."/>
            <person name="Liao Q."/>
            <person name="Li Y."/>
            <person name="Zhou Q."/>
            <person name="Bi G."/>
            <person name="Li C."/>
            <person name="Du R."/>
            <person name="Wang X."/>
            <person name="Sun T."/>
            <person name="Guo L."/>
            <person name="Liang H."/>
            <person name="Lu P."/>
            <person name="Wu Y."/>
            <person name="Zhang Z."/>
            <person name="Ro D.K."/>
            <person name="Shang Y."/>
            <person name="Huang S."/>
            <person name="Yan J."/>
        </authorList>
    </citation>
    <scope>NUCLEOTIDE SEQUENCE [LARGE SCALE GENOMIC DNA]</scope>
    <source>
        <strain evidence="17">Ta-2019</strain>
    </source>
</reference>
<dbReference type="SUPFAM" id="SSF47672">
    <property type="entry name" value="Transferrin receptor-like dimerisation domain"/>
    <property type="match status" value="1"/>
</dbReference>
<evidence type="ECO:0000256" key="8">
    <source>
        <dbReference type="ARBA" id="ARBA00022801"/>
    </source>
</evidence>
<dbReference type="GO" id="GO:0004180">
    <property type="term" value="F:carboxypeptidase activity"/>
    <property type="evidence" value="ECO:0007669"/>
    <property type="project" value="UniProtKB-KW"/>
</dbReference>
<dbReference type="CDD" id="cd08022">
    <property type="entry name" value="M28_PSMA_like"/>
    <property type="match status" value="1"/>
</dbReference>
<keyword evidence="4" id="KW-0121">Carboxypeptidase</keyword>
<dbReference type="GO" id="GO:0008237">
    <property type="term" value="F:metallopeptidase activity"/>
    <property type="evidence" value="ECO:0007669"/>
    <property type="project" value="UniProtKB-KW"/>
</dbReference>
<dbReference type="Proteomes" id="UP000824469">
    <property type="component" value="Unassembled WGS sequence"/>
</dbReference>
<dbReference type="GO" id="GO:0016020">
    <property type="term" value="C:membrane"/>
    <property type="evidence" value="ECO:0007669"/>
    <property type="project" value="UniProtKB-SubCell"/>
</dbReference>
<dbReference type="InterPro" id="IPR007484">
    <property type="entry name" value="Peptidase_M28"/>
</dbReference>
<keyword evidence="14" id="KW-0325">Glycoprotein</keyword>
<dbReference type="GO" id="GO:0046872">
    <property type="term" value="F:metal ion binding"/>
    <property type="evidence" value="ECO:0007669"/>
    <property type="project" value="UniProtKB-KW"/>
</dbReference>
<comment type="subcellular location">
    <subcellularLocation>
        <location evidence="2">Membrane</location>
        <topology evidence="2">Single-pass type II membrane protein</topology>
    </subcellularLocation>
</comment>
<keyword evidence="6" id="KW-0812">Transmembrane</keyword>
<evidence type="ECO:0000256" key="5">
    <source>
        <dbReference type="ARBA" id="ARBA00022670"/>
    </source>
</evidence>
<dbReference type="SUPFAM" id="SSF53187">
    <property type="entry name" value="Zn-dependent exopeptidases"/>
    <property type="match status" value="1"/>
</dbReference>
<feature type="domain" description="Peptidase M28" evidence="16">
    <location>
        <begin position="51"/>
        <end position="237"/>
    </location>
</feature>
<keyword evidence="10" id="KW-0735">Signal-anchor</keyword>
<keyword evidence="8" id="KW-0378">Hydrolase</keyword>
<feature type="non-terminal residue" evidence="17">
    <location>
        <position position="363"/>
    </location>
</feature>
<organism evidence="17 18">
    <name type="scientific">Taxus chinensis</name>
    <name type="common">Chinese yew</name>
    <name type="synonym">Taxus wallichiana var. chinensis</name>
    <dbReference type="NCBI Taxonomy" id="29808"/>
    <lineage>
        <taxon>Eukaryota</taxon>
        <taxon>Viridiplantae</taxon>
        <taxon>Streptophyta</taxon>
        <taxon>Embryophyta</taxon>
        <taxon>Tracheophyta</taxon>
        <taxon>Spermatophyta</taxon>
        <taxon>Pinopsida</taxon>
        <taxon>Pinidae</taxon>
        <taxon>Conifers II</taxon>
        <taxon>Cupressales</taxon>
        <taxon>Taxaceae</taxon>
        <taxon>Taxus</taxon>
    </lineage>
</organism>
<dbReference type="Gene3D" id="1.20.930.40">
    <property type="entry name" value="Transferrin receptor-like, dimerisation domain"/>
    <property type="match status" value="1"/>
</dbReference>
<keyword evidence="12" id="KW-0482">Metalloprotease</keyword>